<protein>
    <recommendedName>
        <fullName evidence="4">Cell division protein FtsQ</fullName>
    </recommendedName>
</protein>
<dbReference type="OrthoDB" id="1466667at2"/>
<gene>
    <name evidence="2" type="ORF">Premu_0415</name>
</gene>
<dbReference type="EMBL" id="GL945017">
    <property type="protein sequence ID" value="EGN55897.1"/>
    <property type="molecule type" value="Genomic_DNA"/>
</dbReference>
<keyword evidence="1" id="KW-0472">Membrane</keyword>
<dbReference type="HOGENOM" id="CLU_064655_0_0_10"/>
<sequence length="264" mass="30852">MHVNWKRILLVGSDIVLGTYIVIAMTAFNKKSESDIVCTQVNINVQDEATNGFISPQEIKGRLVRNGLYPLKKELRYINSREIEEKLRQSPFIKNAECYKTQDGHVWITLTQRMPTLHIMAANGDDYYLDDDHRIMPNSHYTSNLIIATGWIDRWFARNYIAYLSDAIMANEFWQNQIEQINVLPNGGIELVPRVGNNILYIGQLPQTKYIAQRKQLVTDYANRKMDRLQKFYKYGLSQAGWNKYSYINVEFDNQIICKKRKTE</sequence>
<evidence type="ECO:0008006" key="4">
    <source>
        <dbReference type="Google" id="ProtNLM"/>
    </source>
</evidence>
<organism evidence="2 3">
    <name type="scientific">Hallella multisaccharivorax DSM 17128</name>
    <dbReference type="NCBI Taxonomy" id="688246"/>
    <lineage>
        <taxon>Bacteria</taxon>
        <taxon>Pseudomonadati</taxon>
        <taxon>Bacteroidota</taxon>
        <taxon>Bacteroidia</taxon>
        <taxon>Bacteroidales</taxon>
        <taxon>Prevotellaceae</taxon>
        <taxon>Hallella</taxon>
    </lineage>
</organism>
<dbReference type="eggNOG" id="COG1589">
    <property type="taxonomic scope" value="Bacteria"/>
</dbReference>
<accession>F8NB79</accession>
<name>F8NB79_9BACT</name>
<feature type="transmembrane region" description="Helical" evidence="1">
    <location>
        <begin position="7"/>
        <end position="28"/>
    </location>
</feature>
<dbReference type="Proteomes" id="UP000002772">
    <property type="component" value="Unassembled WGS sequence"/>
</dbReference>
<keyword evidence="1" id="KW-0812">Transmembrane</keyword>
<reference evidence="3" key="1">
    <citation type="journal article" date="2011" name="Stand. Genomic Sci.">
        <title>Non-contiguous finished genome sequence of the opportunistic oral pathogen Prevotella multisaccharivorax type strain (PPPA20).</title>
        <authorList>
            <person name="Pati A."/>
            <person name="Gronow S."/>
            <person name="Lu M."/>
            <person name="Lapidus A."/>
            <person name="Nolan M."/>
            <person name="Lucas S."/>
            <person name="Hammon N."/>
            <person name="Deshpande S."/>
            <person name="Cheng J.F."/>
            <person name="Tapia R."/>
            <person name="Han C."/>
            <person name="Goodwin L."/>
            <person name="Pitluck S."/>
            <person name="Liolios K."/>
            <person name="Pagani I."/>
            <person name="Mavromatis K."/>
            <person name="Mikhailova N."/>
            <person name="Huntemann M."/>
            <person name="Chen A."/>
            <person name="Palaniappan K."/>
            <person name="Land M."/>
            <person name="Hauser L."/>
            <person name="Detter J.C."/>
            <person name="Brambilla E.M."/>
            <person name="Rohde M."/>
            <person name="Goker M."/>
            <person name="Woyke T."/>
            <person name="Bristow J."/>
            <person name="Eisen J.A."/>
            <person name="Markowitz V."/>
            <person name="Hugenholtz P."/>
            <person name="Kyrpides N.C."/>
            <person name="Klenk H.P."/>
            <person name="Ivanova N."/>
        </authorList>
    </citation>
    <scope>NUCLEOTIDE SEQUENCE [LARGE SCALE GENOMIC DNA]</scope>
    <source>
        <strain evidence="3">DSM 17128</strain>
    </source>
</reference>
<proteinExistence type="predicted"/>
<dbReference type="STRING" id="688246.Premu_0415"/>
<keyword evidence="1" id="KW-1133">Transmembrane helix</keyword>
<dbReference type="AlphaFoldDB" id="F8NB79"/>
<evidence type="ECO:0000313" key="3">
    <source>
        <dbReference type="Proteomes" id="UP000002772"/>
    </source>
</evidence>
<evidence type="ECO:0000256" key="1">
    <source>
        <dbReference type="SAM" id="Phobius"/>
    </source>
</evidence>
<keyword evidence="3" id="KW-1185">Reference proteome</keyword>
<evidence type="ECO:0000313" key="2">
    <source>
        <dbReference type="EMBL" id="EGN55897.1"/>
    </source>
</evidence>
<dbReference type="RefSeq" id="WP_007572729.1">
    <property type="nucleotide sequence ID" value="NZ_BPTS01000001.1"/>
</dbReference>